<dbReference type="InterPro" id="IPR036249">
    <property type="entry name" value="Thioredoxin-like_sf"/>
</dbReference>
<dbReference type="InterPro" id="IPR019734">
    <property type="entry name" value="TPR_rpt"/>
</dbReference>
<dbReference type="PROSITE" id="PS00194">
    <property type="entry name" value="THIOREDOXIN_1"/>
    <property type="match status" value="1"/>
</dbReference>
<dbReference type="PROSITE" id="PS50005">
    <property type="entry name" value="TPR"/>
    <property type="match status" value="2"/>
</dbReference>
<evidence type="ECO:0000313" key="6">
    <source>
        <dbReference type="Proteomes" id="UP000663853"/>
    </source>
</evidence>
<dbReference type="PRINTS" id="PR00421">
    <property type="entry name" value="THIOREDOXIN"/>
</dbReference>
<gene>
    <name evidence="5" type="ORF">RDB_LOCUS4727</name>
</gene>
<accession>A0A8H3A7Z9</accession>
<feature type="repeat" description="TPR" evidence="3">
    <location>
        <begin position="167"/>
        <end position="200"/>
    </location>
</feature>
<dbReference type="Gene3D" id="3.40.30.10">
    <property type="entry name" value="Glutaredoxin"/>
    <property type="match status" value="1"/>
</dbReference>
<keyword evidence="3" id="KW-0802">TPR repeat</keyword>
<evidence type="ECO:0000256" key="3">
    <source>
        <dbReference type="PROSITE-ProRule" id="PRU00339"/>
    </source>
</evidence>
<feature type="domain" description="Thioredoxin" evidence="4">
    <location>
        <begin position="1"/>
        <end position="107"/>
    </location>
</feature>
<dbReference type="PROSITE" id="PS51352">
    <property type="entry name" value="THIOREDOXIN_2"/>
    <property type="match status" value="1"/>
</dbReference>
<comment type="caution">
    <text evidence="5">The sequence shown here is derived from an EMBL/GenBank/DDBJ whole genome shotgun (WGS) entry which is preliminary data.</text>
</comment>
<keyword evidence="2" id="KW-1015">Disulfide bond</keyword>
<dbReference type="AlphaFoldDB" id="A0A8H3A7Z9"/>
<dbReference type="EMBL" id="CAJMXA010000072">
    <property type="protein sequence ID" value="CAE6414581.1"/>
    <property type="molecule type" value="Genomic_DNA"/>
</dbReference>
<dbReference type="InterPro" id="IPR017937">
    <property type="entry name" value="Thioredoxin_CS"/>
</dbReference>
<dbReference type="SUPFAM" id="SSF52833">
    <property type="entry name" value="Thioredoxin-like"/>
    <property type="match status" value="1"/>
</dbReference>
<dbReference type="Proteomes" id="UP000663853">
    <property type="component" value="Unassembled WGS sequence"/>
</dbReference>
<dbReference type="Gene3D" id="1.25.40.10">
    <property type="entry name" value="Tetratricopeptide repeat domain"/>
    <property type="match status" value="1"/>
</dbReference>
<dbReference type="InterPro" id="IPR011990">
    <property type="entry name" value="TPR-like_helical_dom_sf"/>
</dbReference>
<dbReference type="SMART" id="SM00028">
    <property type="entry name" value="TPR"/>
    <property type="match status" value="3"/>
</dbReference>
<evidence type="ECO:0000256" key="1">
    <source>
        <dbReference type="ARBA" id="ARBA00020570"/>
    </source>
</evidence>
<sequence>MSIVHISSLNNLSTILEGAKSQLVVIDFHATWCGPCHQIAPRYEHLAKANPQVHFLKCDVDAAQDVAQHYKVSAMPTFIFLKNGKQVDMVRGADPRSLESAIKKHKSFTSDDAAFLATQTKTVQGLASNLPPDSEPEVVERKRAEKHINGHASRLGKDVDTVRRDVADGWKAMGNNFLKDSRAGDAVLCYSEALRLDPTNLIYRNNRAQAALQDKRWNMALGDAATVVSKEPDNTKAWIRLGKALRALGKIDESINAFTAAAIASPSSAAMSEITESERIKAGGGGGWVDWMGYWTEENRGLGDTTRGGLCQRERCIYEIIMRLNRMIQSNF</sequence>
<dbReference type="CDD" id="cd02947">
    <property type="entry name" value="TRX_family"/>
    <property type="match status" value="1"/>
</dbReference>
<evidence type="ECO:0000259" key="4">
    <source>
        <dbReference type="PROSITE" id="PS51352"/>
    </source>
</evidence>
<dbReference type="PANTHER" id="PTHR46115">
    <property type="entry name" value="THIOREDOXIN-LIKE PROTEIN 1"/>
    <property type="match status" value="1"/>
</dbReference>
<dbReference type="SUPFAM" id="SSF48452">
    <property type="entry name" value="TPR-like"/>
    <property type="match status" value="1"/>
</dbReference>
<evidence type="ECO:0000313" key="5">
    <source>
        <dbReference type="EMBL" id="CAE6414581.1"/>
    </source>
</evidence>
<dbReference type="GO" id="GO:0006950">
    <property type="term" value="P:response to stress"/>
    <property type="evidence" value="ECO:0007669"/>
    <property type="project" value="UniProtKB-ARBA"/>
</dbReference>
<dbReference type="Pfam" id="PF13432">
    <property type="entry name" value="TPR_16"/>
    <property type="match status" value="2"/>
</dbReference>
<reference evidence="5" key="1">
    <citation type="submission" date="2021-01" db="EMBL/GenBank/DDBJ databases">
        <authorList>
            <person name="Kaushik A."/>
        </authorList>
    </citation>
    <scope>NUCLEOTIDE SEQUENCE</scope>
    <source>
        <strain evidence="5">AG6-10EEA</strain>
    </source>
</reference>
<dbReference type="OrthoDB" id="6428174at2759"/>
<name>A0A8H3A7Z9_9AGAM</name>
<feature type="repeat" description="TPR" evidence="3">
    <location>
        <begin position="235"/>
        <end position="268"/>
    </location>
</feature>
<evidence type="ECO:0000256" key="2">
    <source>
        <dbReference type="ARBA" id="ARBA00023157"/>
    </source>
</evidence>
<dbReference type="Pfam" id="PF00085">
    <property type="entry name" value="Thioredoxin"/>
    <property type="match status" value="1"/>
</dbReference>
<protein>
    <recommendedName>
        <fullName evidence="1">Thioredoxin</fullName>
    </recommendedName>
</protein>
<organism evidence="5 6">
    <name type="scientific">Rhizoctonia solani</name>
    <dbReference type="NCBI Taxonomy" id="456999"/>
    <lineage>
        <taxon>Eukaryota</taxon>
        <taxon>Fungi</taxon>
        <taxon>Dikarya</taxon>
        <taxon>Basidiomycota</taxon>
        <taxon>Agaricomycotina</taxon>
        <taxon>Agaricomycetes</taxon>
        <taxon>Cantharellales</taxon>
        <taxon>Ceratobasidiaceae</taxon>
        <taxon>Rhizoctonia</taxon>
    </lineage>
</organism>
<dbReference type="FunFam" id="3.40.30.10:FF:000245">
    <property type="entry name" value="Thioredoxin"/>
    <property type="match status" value="1"/>
</dbReference>
<feature type="non-terminal residue" evidence="5">
    <location>
        <position position="1"/>
    </location>
</feature>
<dbReference type="InterPro" id="IPR013766">
    <property type="entry name" value="Thioredoxin_domain"/>
</dbReference>
<proteinExistence type="predicted"/>